<dbReference type="InterPro" id="IPR011990">
    <property type="entry name" value="TPR-like_helical_dom_sf"/>
</dbReference>
<dbReference type="PROSITE" id="PS50293">
    <property type="entry name" value="TPR_REGION"/>
    <property type="match status" value="1"/>
</dbReference>
<evidence type="ECO:0000256" key="3">
    <source>
        <dbReference type="SAM" id="SignalP"/>
    </source>
</evidence>
<dbReference type="PANTHER" id="PTHR44998:SF1">
    <property type="entry name" value="UDP-N-ACETYLGLUCOSAMINE--PEPTIDE N-ACETYLGLUCOSAMINYLTRANSFERASE 110 KDA SUBUNIT"/>
    <property type="match status" value="1"/>
</dbReference>
<sequence>MKNIKNILILLLTVSVAFAQNKEAEQIKKESNNYTYKANKALQENSFADAEAEYRKAISKDGENVTARYNLGNAYYENESYEEAFNRYKQASEVALTKAEKHSAFHNMGNIFMKNKEYAKAVESYKRALRNNPTDDETRYNLALAKDMLEKNPPKEDDKDKKDKDKKEEDKEQDKKDQDNKDKDKNEDEGDKEKDKGGKDDKDKDGEGDKEKEKNKQDDKKDQNKSDQKDDQNKQQQKPKPNQLSPQQVKSLLQAMNNAEKKTQDKLNEKKGKGIKVKAEKDW</sequence>
<dbReference type="InterPro" id="IPR019734">
    <property type="entry name" value="TPR_rpt"/>
</dbReference>
<feature type="chain" id="PRO_5045046500" evidence="3">
    <location>
        <begin position="20"/>
        <end position="283"/>
    </location>
</feature>
<feature type="repeat" description="TPR" evidence="1">
    <location>
        <begin position="65"/>
        <end position="98"/>
    </location>
</feature>
<dbReference type="Gene3D" id="1.25.40.10">
    <property type="entry name" value="Tetratricopeptide repeat domain"/>
    <property type="match status" value="2"/>
</dbReference>
<name>A0ABR7Q6J3_9FLAO</name>
<dbReference type="SMART" id="SM00028">
    <property type="entry name" value="TPR"/>
    <property type="match status" value="3"/>
</dbReference>
<dbReference type="RefSeq" id="WP_187561228.1">
    <property type="nucleotide sequence ID" value="NZ_JACGWS010000003.1"/>
</dbReference>
<dbReference type="PROSITE" id="PS50005">
    <property type="entry name" value="TPR"/>
    <property type="match status" value="2"/>
</dbReference>
<evidence type="ECO:0000256" key="2">
    <source>
        <dbReference type="SAM" id="MobiDB-lite"/>
    </source>
</evidence>
<feature type="compositionally biased region" description="Polar residues" evidence="2">
    <location>
        <begin position="244"/>
        <end position="257"/>
    </location>
</feature>
<evidence type="ECO:0000313" key="4">
    <source>
        <dbReference type="EMBL" id="MBC8754180.1"/>
    </source>
</evidence>
<feature type="compositionally biased region" description="Basic and acidic residues" evidence="2">
    <location>
        <begin position="147"/>
        <end position="233"/>
    </location>
</feature>
<gene>
    <name evidence="4" type="ORF">H2O64_05820</name>
</gene>
<dbReference type="Pfam" id="PF00515">
    <property type="entry name" value="TPR_1"/>
    <property type="match status" value="1"/>
</dbReference>
<feature type="compositionally biased region" description="Low complexity" evidence="2">
    <location>
        <begin position="234"/>
        <end position="243"/>
    </location>
</feature>
<comment type="caution">
    <text evidence="4">The sequence shown here is derived from an EMBL/GenBank/DDBJ whole genome shotgun (WGS) entry which is preliminary data.</text>
</comment>
<keyword evidence="1" id="KW-0802">TPR repeat</keyword>
<dbReference type="Proteomes" id="UP000619238">
    <property type="component" value="Unassembled WGS sequence"/>
</dbReference>
<organism evidence="4 5">
    <name type="scientific">Kordia aestuariivivens</name>
    <dbReference type="NCBI Taxonomy" id="2759037"/>
    <lineage>
        <taxon>Bacteria</taxon>
        <taxon>Pseudomonadati</taxon>
        <taxon>Bacteroidota</taxon>
        <taxon>Flavobacteriia</taxon>
        <taxon>Flavobacteriales</taxon>
        <taxon>Flavobacteriaceae</taxon>
        <taxon>Kordia</taxon>
    </lineage>
</organism>
<evidence type="ECO:0000256" key="1">
    <source>
        <dbReference type="PROSITE-ProRule" id="PRU00339"/>
    </source>
</evidence>
<feature type="signal peptide" evidence="3">
    <location>
        <begin position="1"/>
        <end position="19"/>
    </location>
</feature>
<dbReference type="PANTHER" id="PTHR44998">
    <property type="match status" value="1"/>
</dbReference>
<evidence type="ECO:0000313" key="5">
    <source>
        <dbReference type="Proteomes" id="UP000619238"/>
    </source>
</evidence>
<dbReference type="EMBL" id="JACGWS010000003">
    <property type="protein sequence ID" value="MBC8754180.1"/>
    <property type="molecule type" value="Genomic_DNA"/>
</dbReference>
<dbReference type="SUPFAM" id="SSF48452">
    <property type="entry name" value="TPR-like"/>
    <property type="match status" value="1"/>
</dbReference>
<protein>
    <submittedName>
        <fullName evidence="4">Tetratricopeptide repeat protein</fullName>
    </submittedName>
</protein>
<keyword evidence="3" id="KW-0732">Signal</keyword>
<dbReference type="Pfam" id="PF13432">
    <property type="entry name" value="TPR_16"/>
    <property type="match status" value="1"/>
</dbReference>
<feature type="region of interest" description="Disordered" evidence="2">
    <location>
        <begin position="145"/>
        <end position="283"/>
    </location>
</feature>
<accession>A0ABR7Q6J3</accession>
<feature type="compositionally biased region" description="Basic and acidic residues" evidence="2">
    <location>
        <begin position="259"/>
        <end position="283"/>
    </location>
</feature>
<feature type="repeat" description="TPR" evidence="1">
    <location>
        <begin position="102"/>
        <end position="135"/>
    </location>
</feature>
<keyword evidence="5" id="KW-1185">Reference proteome</keyword>
<reference evidence="4 5" key="1">
    <citation type="submission" date="2020-07" db="EMBL/GenBank/DDBJ databases">
        <title>Description of Kordia aestuariivivens sp. nov., isolated from a tidal flat.</title>
        <authorList>
            <person name="Park S."/>
            <person name="Yoon J.-H."/>
        </authorList>
    </citation>
    <scope>NUCLEOTIDE SEQUENCE [LARGE SCALE GENOMIC DNA]</scope>
    <source>
        <strain evidence="4 5">YSTF-M3</strain>
    </source>
</reference>
<proteinExistence type="predicted"/>